<dbReference type="AlphaFoldDB" id="A0A8J3YG70"/>
<sequence length="68" mass="7894">MSLAWIATALRVFIDDETLRVRQSILTITPLHEEYYPAELLPLRAEVIAVARAHPNEGIRRRVEEQVR</sequence>
<keyword evidence="2" id="KW-1185">Reference proteome</keyword>
<dbReference type="Proteomes" id="UP000619260">
    <property type="component" value="Unassembled WGS sequence"/>
</dbReference>
<protein>
    <submittedName>
        <fullName evidence="1">Uncharacterized protein</fullName>
    </submittedName>
</protein>
<evidence type="ECO:0000313" key="2">
    <source>
        <dbReference type="Proteomes" id="UP000619260"/>
    </source>
</evidence>
<accession>A0A8J3YG70</accession>
<reference evidence="1" key="1">
    <citation type="submission" date="2021-01" db="EMBL/GenBank/DDBJ databases">
        <title>Whole genome shotgun sequence of Virgisporangium aliadipatigenens NBRC 105644.</title>
        <authorList>
            <person name="Komaki H."/>
            <person name="Tamura T."/>
        </authorList>
    </citation>
    <scope>NUCLEOTIDE SEQUENCE</scope>
    <source>
        <strain evidence="1">NBRC 105644</strain>
    </source>
</reference>
<dbReference type="EMBL" id="BOPF01000002">
    <property type="protein sequence ID" value="GIJ43817.1"/>
    <property type="molecule type" value="Genomic_DNA"/>
</dbReference>
<dbReference type="RefSeq" id="WP_203897360.1">
    <property type="nucleotide sequence ID" value="NZ_BOPF01000002.1"/>
</dbReference>
<organism evidence="1 2">
    <name type="scientific">Virgisporangium aliadipatigenens</name>
    <dbReference type="NCBI Taxonomy" id="741659"/>
    <lineage>
        <taxon>Bacteria</taxon>
        <taxon>Bacillati</taxon>
        <taxon>Actinomycetota</taxon>
        <taxon>Actinomycetes</taxon>
        <taxon>Micromonosporales</taxon>
        <taxon>Micromonosporaceae</taxon>
        <taxon>Virgisporangium</taxon>
    </lineage>
</organism>
<name>A0A8J3YG70_9ACTN</name>
<gene>
    <name evidence="1" type="ORF">Val02_07030</name>
</gene>
<proteinExistence type="predicted"/>
<evidence type="ECO:0000313" key="1">
    <source>
        <dbReference type="EMBL" id="GIJ43817.1"/>
    </source>
</evidence>
<comment type="caution">
    <text evidence="1">The sequence shown here is derived from an EMBL/GenBank/DDBJ whole genome shotgun (WGS) entry which is preliminary data.</text>
</comment>